<dbReference type="GO" id="GO:0051537">
    <property type="term" value="F:2 iron, 2 sulfur cluster binding"/>
    <property type="evidence" value="ECO:0007669"/>
    <property type="project" value="UniProtKB-KW"/>
</dbReference>
<dbReference type="Pfam" id="PF00848">
    <property type="entry name" value="Ring_hydroxyl_A"/>
    <property type="match status" value="1"/>
</dbReference>
<comment type="caution">
    <text evidence="8">The sequence shown here is derived from an EMBL/GenBank/DDBJ whole genome shotgun (WGS) entry which is preliminary data.</text>
</comment>
<dbReference type="Gene3D" id="2.102.10.10">
    <property type="entry name" value="Rieske [2Fe-2S] iron-sulphur domain"/>
    <property type="match status" value="1"/>
</dbReference>
<dbReference type="SUPFAM" id="SSF50022">
    <property type="entry name" value="ISP domain"/>
    <property type="match status" value="1"/>
</dbReference>
<dbReference type="Proteomes" id="UP000664277">
    <property type="component" value="Unassembled WGS sequence"/>
</dbReference>
<dbReference type="EMBL" id="JAFLCK010000012">
    <property type="protein sequence ID" value="MBN8660673.1"/>
    <property type="molecule type" value="Genomic_DNA"/>
</dbReference>
<reference evidence="8" key="1">
    <citation type="submission" date="2021-02" db="EMBL/GenBank/DDBJ databases">
        <title>Genome-Resolved Metagenomics of a Microbial Community Performing Photosynthetic Biological Nutrient Removal.</title>
        <authorList>
            <person name="Mcdaniel E.A."/>
        </authorList>
    </citation>
    <scope>NUCLEOTIDE SEQUENCE</scope>
    <source>
        <strain evidence="8">UWPOB_OBS1</strain>
    </source>
</reference>
<accession>A0A8J7TN48</accession>
<evidence type="ECO:0000313" key="8">
    <source>
        <dbReference type="EMBL" id="MBN8660673.1"/>
    </source>
</evidence>
<organism evidence="8 9">
    <name type="scientific">Candidatus Obscuribacter phosphatis</name>
    <dbReference type="NCBI Taxonomy" id="1906157"/>
    <lineage>
        <taxon>Bacteria</taxon>
        <taxon>Bacillati</taxon>
        <taxon>Candidatus Melainabacteria</taxon>
        <taxon>Candidatus Obscuribacterales</taxon>
        <taxon>Candidatus Obscuribacteraceae</taxon>
        <taxon>Candidatus Obscuribacter</taxon>
    </lineage>
</organism>
<dbReference type="PANTHER" id="PTHR43756">
    <property type="entry name" value="CHOLINE MONOOXYGENASE, CHLOROPLASTIC"/>
    <property type="match status" value="1"/>
</dbReference>
<protein>
    <submittedName>
        <fullName evidence="8">Rieske 2Fe-2S domain-containing protein</fullName>
    </submittedName>
</protein>
<feature type="domain" description="Rieske" evidence="7">
    <location>
        <begin position="113"/>
        <end position="190"/>
    </location>
</feature>
<evidence type="ECO:0000256" key="2">
    <source>
        <dbReference type="ARBA" id="ARBA00022714"/>
    </source>
</evidence>
<evidence type="ECO:0000256" key="4">
    <source>
        <dbReference type="ARBA" id="ARBA00023002"/>
    </source>
</evidence>
<dbReference type="Pfam" id="PF00355">
    <property type="entry name" value="Rieske"/>
    <property type="match status" value="1"/>
</dbReference>
<evidence type="ECO:0000256" key="6">
    <source>
        <dbReference type="ARBA" id="ARBA00023014"/>
    </source>
</evidence>
<dbReference type="InterPro" id="IPR017941">
    <property type="entry name" value="Rieske_2Fe-2S"/>
</dbReference>
<evidence type="ECO:0000256" key="5">
    <source>
        <dbReference type="ARBA" id="ARBA00023004"/>
    </source>
</evidence>
<keyword evidence="6" id="KW-0411">Iron-sulfur</keyword>
<keyword evidence="2" id="KW-0001">2Fe-2S</keyword>
<keyword evidence="5" id="KW-0408">Iron</keyword>
<dbReference type="Gene3D" id="3.90.380.10">
    <property type="entry name" value="Naphthalene 1,2-dioxygenase Alpha Subunit, Chain A, domain 1"/>
    <property type="match status" value="1"/>
</dbReference>
<comment type="cofactor">
    <cofactor evidence="1">
        <name>Fe cation</name>
        <dbReference type="ChEBI" id="CHEBI:24875"/>
    </cofactor>
</comment>
<gene>
    <name evidence="8" type="ORF">J0M35_09940</name>
</gene>
<evidence type="ECO:0000259" key="7">
    <source>
        <dbReference type="PROSITE" id="PS51296"/>
    </source>
</evidence>
<dbReference type="SUPFAM" id="SSF55961">
    <property type="entry name" value="Bet v1-like"/>
    <property type="match status" value="1"/>
</dbReference>
<dbReference type="GO" id="GO:0004497">
    <property type="term" value="F:monooxygenase activity"/>
    <property type="evidence" value="ECO:0007669"/>
    <property type="project" value="UniProtKB-ARBA"/>
</dbReference>
<name>A0A8J7TN48_9BACT</name>
<dbReference type="InterPro" id="IPR001663">
    <property type="entry name" value="Rng_hydr_dOase-A"/>
</dbReference>
<dbReference type="PANTHER" id="PTHR43756:SF5">
    <property type="entry name" value="CHOLINE MONOOXYGENASE, CHLOROPLASTIC"/>
    <property type="match status" value="1"/>
</dbReference>
<proteinExistence type="predicted"/>
<evidence type="ECO:0000256" key="1">
    <source>
        <dbReference type="ARBA" id="ARBA00001962"/>
    </source>
</evidence>
<dbReference type="GO" id="GO:0016705">
    <property type="term" value="F:oxidoreductase activity, acting on paired donors, with incorporation or reduction of molecular oxygen"/>
    <property type="evidence" value="ECO:0007669"/>
    <property type="project" value="UniProtKB-ARBA"/>
</dbReference>
<dbReference type="PROSITE" id="PS51296">
    <property type="entry name" value="RIESKE"/>
    <property type="match status" value="1"/>
</dbReference>
<evidence type="ECO:0000256" key="3">
    <source>
        <dbReference type="ARBA" id="ARBA00022723"/>
    </source>
</evidence>
<keyword evidence="4" id="KW-0560">Oxidoreductase</keyword>
<dbReference type="GO" id="GO:0005506">
    <property type="term" value="F:iron ion binding"/>
    <property type="evidence" value="ECO:0007669"/>
    <property type="project" value="InterPro"/>
</dbReference>
<dbReference type="InterPro" id="IPR015879">
    <property type="entry name" value="Ring_hydroxy_dOase_asu_C_dom"/>
</dbReference>
<dbReference type="InterPro" id="IPR036922">
    <property type="entry name" value="Rieske_2Fe-2S_sf"/>
</dbReference>
<keyword evidence="3" id="KW-0479">Metal-binding</keyword>
<sequence length="406" mass="46480">MSETKVAQTNSKKRQSERTLPATFYRSKDLYEESLDSIFARSWQLVGRFNEGESFNIDLKPGMMESVTLLPGSLNEPLLLTRTLNVIALESQNKQKNSKPQPAHGLEPEPPFNLTCLSNVCTHRGALLLETGKEEAIPPQGLRCRYHGRRFNCDGTFQSAPGFENVDNFPQEADHLKRIEIHNWGPFTFASINPACSFEEFIQPMRDRLAFLELDKLVYKPELSCEYDIEAHWALYVDNYLEGLHIPFVHPSLSAVLDLKNYRTELFAMGNLQLGAANSKADTFDLPPQCPDFGQAMGAYYYYLFPNMMFNFYPWGISLNIVAPTSHQTTKVYYRTFVLDPSRMQSYSPSDIKQTEMEDEDVVELVQKGIQSRVYKSGRYAPVWEQGVRQFHGLIAKFMDKNLALF</sequence>
<evidence type="ECO:0000313" key="9">
    <source>
        <dbReference type="Proteomes" id="UP000664277"/>
    </source>
</evidence>
<dbReference type="AlphaFoldDB" id="A0A8J7TN48"/>